<comment type="similarity">
    <text evidence="1">Belongs to the cytochrome P450 family.</text>
</comment>
<dbReference type="PANTHER" id="PTHR47950">
    <property type="entry name" value="CYTOCHROME P450, FAMILY 76, SUBFAMILY C, POLYPEPTIDE 5-RELATED"/>
    <property type="match status" value="1"/>
</dbReference>
<evidence type="ECO:0000313" key="2">
    <source>
        <dbReference type="EMBL" id="GJN20264.1"/>
    </source>
</evidence>
<dbReference type="InterPro" id="IPR002401">
    <property type="entry name" value="Cyt_P450_E_grp-I"/>
</dbReference>
<proteinExistence type="inferred from homology"/>
<keyword evidence="3" id="KW-1185">Reference proteome</keyword>
<dbReference type="PANTHER" id="PTHR47950:SF48">
    <property type="entry name" value="CYTOCHROME P450 FAMILY PROTEIN, EXPRESSED"/>
    <property type="match status" value="1"/>
</dbReference>
<dbReference type="GO" id="GO:0004497">
    <property type="term" value="F:monooxygenase activity"/>
    <property type="evidence" value="ECO:0007669"/>
    <property type="project" value="InterPro"/>
</dbReference>
<dbReference type="GO" id="GO:0005506">
    <property type="term" value="F:iron ion binding"/>
    <property type="evidence" value="ECO:0007669"/>
    <property type="project" value="InterPro"/>
</dbReference>
<dbReference type="SUPFAM" id="SSF48264">
    <property type="entry name" value="Cytochrome P450"/>
    <property type="match status" value="1"/>
</dbReference>
<sequence length="199" mass="21838">MGSTTNDVLDMLLARLAQSKLTRQQITTFLTDMFIAASDTSTVTVQRALAQLLRHPEKMEKLRAELVARLGFNEFIKATDLDDLPYLQAVVKETLRLHPAVPLIPREVVADGVSLGGFPVPIGRDEKAWPQPEEFVPEGFLGVSVYTAHSVPLLLASLPHKMEWKLPEGMGPDDIDLSDRYGTVLDLATPLRAVPVSAA</sequence>
<dbReference type="InterPro" id="IPR001128">
    <property type="entry name" value="Cyt_P450"/>
</dbReference>
<dbReference type="Proteomes" id="UP001054889">
    <property type="component" value="Unassembled WGS sequence"/>
</dbReference>
<dbReference type="PRINTS" id="PR00463">
    <property type="entry name" value="EP450I"/>
</dbReference>
<dbReference type="GO" id="GO:0016705">
    <property type="term" value="F:oxidoreductase activity, acting on paired donors, with incorporation or reduction of molecular oxygen"/>
    <property type="evidence" value="ECO:0007669"/>
    <property type="project" value="InterPro"/>
</dbReference>
<evidence type="ECO:0008006" key="4">
    <source>
        <dbReference type="Google" id="ProtNLM"/>
    </source>
</evidence>
<accession>A0AAV5EA55</accession>
<name>A0AAV5EA55_ELECO</name>
<comment type="caution">
    <text evidence="2">The sequence shown here is derived from an EMBL/GenBank/DDBJ whole genome shotgun (WGS) entry which is preliminary data.</text>
</comment>
<gene>
    <name evidence="2" type="primary">gb07619</name>
    <name evidence="2" type="ORF">PR202_gb07619</name>
</gene>
<dbReference type="Pfam" id="PF00067">
    <property type="entry name" value="p450"/>
    <property type="match status" value="1"/>
</dbReference>
<evidence type="ECO:0000313" key="3">
    <source>
        <dbReference type="Proteomes" id="UP001054889"/>
    </source>
</evidence>
<organism evidence="2 3">
    <name type="scientific">Eleusine coracana subsp. coracana</name>
    <dbReference type="NCBI Taxonomy" id="191504"/>
    <lineage>
        <taxon>Eukaryota</taxon>
        <taxon>Viridiplantae</taxon>
        <taxon>Streptophyta</taxon>
        <taxon>Embryophyta</taxon>
        <taxon>Tracheophyta</taxon>
        <taxon>Spermatophyta</taxon>
        <taxon>Magnoliopsida</taxon>
        <taxon>Liliopsida</taxon>
        <taxon>Poales</taxon>
        <taxon>Poaceae</taxon>
        <taxon>PACMAD clade</taxon>
        <taxon>Chloridoideae</taxon>
        <taxon>Cynodonteae</taxon>
        <taxon>Eleusininae</taxon>
        <taxon>Eleusine</taxon>
    </lineage>
</organism>
<protein>
    <recommendedName>
        <fullName evidence="4">Cytochrome P450</fullName>
    </recommendedName>
</protein>
<dbReference type="GO" id="GO:0020037">
    <property type="term" value="F:heme binding"/>
    <property type="evidence" value="ECO:0007669"/>
    <property type="project" value="InterPro"/>
</dbReference>
<evidence type="ECO:0000256" key="1">
    <source>
        <dbReference type="ARBA" id="ARBA00010617"/>
    </source>
</evidence>
<reference evidence="2" key="1">
    <citation type="journal article" date="2018" name="DNA Res.">
        <title>Multiple hybrid de novo genome assembly of finger millet, an orphan allotetraploid crop.</title>
        <authorList>
            <person name="Hatakeyama M."/>
            <person name="Aluri S."/>
            <person name="Balachadran M.T."/>
            <person name="Sivarajan S.R."/>
            <person name="Patrignani A."/>
            <person name="Gruter S."/>
            <person name="Poveda L."/>
            <person name="Shimizu-Inatsugi R."/>
            <person name="Baeten J."/>
            <person name="Francoijs K.J."/>
            <person name="Nataraja K.N."/>
            <person name="Reddy Y.A.N."/>
            <person name="Phadnis S."/>
            <person name="Ravikumar R.L."/>
            <person name="Schlapbach R."/>
            <person name="Sreeman S.M."/>
            <person name="Shimizu K.K."/>
        </authorList>
    </citation>
    <scope>NUCLEOTIDE SEQUENCE</scope>
</reference>
<reference evidence="2" key="2">
    <citation type="submission" date="2021-12" db="EMBL/GenBank/DDBJ databases">
        <title>Resequencing data analysis of finger millet.</title>
        <authorList>
            <person name="Hatakeyama M."/>
            <person name="Aluri S."/>
            <person name="Balachadran M.T."/>
            <person name="Sivarajan S.R."/>
            <person name="Poveda L."/>
            <person name="Shimizu-Inatsugi R."/>
            <person name="Schlapbach R."/>
            <person name="Sreeman S.M."/>
            <person name="Shimizu K.K."/>
        </authorList>
    </citation>
    <scope>NUCLEOTIDE SEQUENCE</scope>
</reference>
<dbReference type="EMBL" id="BQKI01000074">
    <property type="protein sequence ID" value="GJN20264.1"/>
    <property type="molecule type" value="Genomic_DNA"/>
</dbReference>
<dbReference type="InterPro" id="IPR036396">
    <property type="entry name" value="Cyt_P450_sf"/>
</dbReference>
<dbReference type="AlphaFoldDB" id="A0AAV5EA55"/>
<dbReference type="Gene3D" id="1.10.630.10">
    <property type="entry name" value="Cytochrome P450"/>
    <property type="match status" value="1"/>
</dbReference>